<feature type="region of interest" description="Disordered" evidence="1">
    <location>
        <begin position="35"/>
        <end position="58"/>
    </location>
</feature>
<dbReference type="EMBL" id="QJNU01001473">
    <property type="protein sequence ID" value="RYO76254.1"/>
    <property type="molecule type" value="Genomic_DNA"/>
</dbReference>
<evidence type="ECO:0000313" key="2">
    <source>
        <dbReference type="EMBL" id="RYO76254.1"/>
    </source>
</evidence>
<sequence length="113" mass="13048">MIKEQYHITHKGDTGIYLNLYTGTGRNVDEFTRNKRSLKVKKSTDHTDSDNNTDDSLPAVHELIPARLKKKKSKQVVKKEVINRRPKMEDKKIKVEQVTKAEDKPQSNMGELD</sequence>
<keyword evidence="3" id="KW-1185">Reference proteome</keyword>
<dbReference type="AlphaFoldDB" id="A0A4Q4SVL3"/>
<evidence type="ECO:0000256" key="1">
    <source>
        <dbReference type="SAM" id="MobiDB-lite"/>
    </source>
</evidence>
<gene>
    <name evidence="2" type="ORF">DL764_010299</name>
</gene>
<dbReference type="Proteomes" id="UP000293360">
    <property type="component" value="Unassembled WGS sequence"/>
</dbReference>
<accession>A0A4Q4SVL3</accession>
<feature type="region of interest" description="Disordered" evidence="1">
    <location>
        <begin position="83"/>
        <end position="113"/>
    </location>
</feature>
<reference evidence="2 3" key="1">
    <citation type="submission" date="2018-06" db="EMBL/GenBank/DDBJ databases">
        <title>Complete Genomes of Monosporascus.</title>
        <authorList>
            <person name="Robinson A.J."/>
            <person name="Natvig D.O."/>
        </authorList>
    </citation>
    <scope>NUCLEOTIDE SEQUENCE [LARGE SCALE GENOMIC DNA]</scope>
    <source>
        <strain evidence="2 3">CBS 110550</strain>
    </source>
</reference>
<organism evidence="2 3">
    <name type="scientific">Monosporascus ibericus</name>
    <dbReference type="NCBI Taxonomy" id="155417"/>
    <lineage>
        <taxon>Eukaryota</taxon>
        <taxon>Fungi</taxon>
        <taxon>Dikarya</taxon>
        <taxon>Ascomycota</taxon>
        <taxon>Pezizomycotina</taxon>
        <taxon>Sordariomycetes</taxon>
        <taxon>Xylariomycetidae</taxon>
        <taxon>Xylariales</taxon>
        <taxon>Xylariales incertae sedis</taxon>
        <taxon>Monosporascus</taxon>
    </lineage>
</organism>
<evidence type="ECO:0000313" key="3">
    <source>
        <dbReference type="Proteomes" id="UP000293360"/>
    </source>
</evidence>
<comment type="caution">
    <text evidence="2">The sequence shown here is derived from an EMBL/GenBank/DDBJ whole genome shotgun (WGS) entry which is preliminary data.</text>
</comment>
<protein>
    <submittedName>
        <fullName evidence="2">Uncharacterized protein</fullName>
    </submittedName>
</protein>
<proteinExistence type="predicted"/>
<feature type="compositionally biased region" description="Basic and acidic residues" evidence="1">
    <location>
        <begin position="83"/>
        <end position="105"/>
    </location>
</feature>
<name>A0A4Q4SVL3_9PEZI</name>